<name>A0A8T1V202_9STRA</name>
<gene>
    <name evidence="1" type="ORF">PHYPSEUDO_001858</name>
</gene>
<keyword evidence="2" id="KW-1185">Reference proteome</keyword>
<evidence type="ECO:0008006" key="3">
    <source>
        <dbReference type="Google" id="ProtNLM"/>
    </source>
</evidence>
<dbReference type="Proteomes" id="UP000694044">
    <property type="component" value="Unassembled WGS sequence"/>
</dbReference>
<accession>A0A8T1V202</accession>
<sequence>MRKLIEARRGSKTTPRTDLVLSKAFWRRVATQQCDQRLRVEAERVNSQGAFIESMGVALPKFSSTLVRITSSDDNGNGDRIDDLKRLRLKSSVSTLYTTYLQEVANCYTRIDCAFQDAGMESLPIGVVDASYRYKTNGDVEYFQHRNRLLQPFDEKCRVMWELATLPHRQNDRQVYQDVFDPENTVGVQFRLQTTLPSSSAVSIVKHVVARRFVERHRVVIVWKIF</sequence>
<proteinExistence type="predicted"/>
<organism evidence="1 2">
    <name type="scientific">Phytophthora pseudosyringae</name>
    <dbReference type="NCBI Taxonomy" id="221518"/>
    <lineage>
        <taxon>Eukaryota</taxon>
        <taxon>Sar</taxon>
        <taxon>Stramenopiles</taxon>
        <taxon>Oomycota</taxon>
        <taxon>Peronosporomycetes</taxon>
        <taxon>Peronosporales</taxon>
        <taxon>Peronosporaceae</taxon>
        <taxon>Phytophthora</taxon>
    </lineage>
</organism>
<reference evidence="1" key="1">
    <citation type="submission" date="2021-02" db="EMBL/GenBank/DDBJ databases">
        <authorList>
            <person name="Palmer J.M."/>
        </authorList>
    </citation>
    <scope>NUCLEOTIDE SEQUENCE</scope>
    <source>
        <strain evidence="1">SCRP734</strain>
    </source>
</reference>
<dbReference type="EMBL" id="JAGDFM010001292">
    <property type="protein sequence ID" value="KAG7375317.1"/>
    <property type="molecule type" value="Genomic_DNA"/>
</dbReference>
<comment type="caution">
    <text evidence="1">The sequence shown here is derived from an EMBL/GenBank/DDBJ whole genome shotgun (WGS) entry which is preliminary data.</text>
</comment>
<dbReference type="AlphaFoldDB" id="A0A8T1V202"/>
<evidence type="ECO:0000313" key="1">
    <source>
        <dbReference type="EMBL" id="KAG7375317.1"/>
    </source>
</evidence>
<dbReference type="OrthoDB" id="127684at2759"/>
<evidence type="ECO:0000313" key="2">
    <source>
        <dbReference type="Proteomes" id="UP000694044"/>
    </source>
</evidence>
<protein>
    <recommendedName>
        <fullName evidence="3">M96 mating-specific protein family</fullName>
    </recommendedName>
</protein>